<dbReference type="eggNOG" id="ENOG5032ZEH">
    <property type="taxonomic scope" value="Bacteria"/>
</dbReference>
<protein>
    <submittedName>
        <fullName evidence="1">Uncharacterized protein</fullName>
    </submittedName>
</protein>
<dbReference type="PATRIC" id="fig|1096930.3.peg.3394"/>
<dbReference type="EMBL" id="ATHL01000110">
    <property type="protein sequence ID" value="EQB10411.1"/>
    <property type="molecule type" value="Genomic_DNA"/>
</dbReference>
<dbReference type="OrthoDB" id="7868888at2"/>
<evidence type="ECO:0000313" key="2">
    <source>
        <dbReference type="Proteomes" id="UP000015527"/>
    </source>
</evidence>
<reference evidence="1 2" key="1">
    <citation type="journal article" date="2013" name="Genome Announc.">
        <title>Genome Sequence of Novosphingobium lindaniclasticum LE124T, Isolated from a Hexachlorocyclohexane Dumpsite.</title>
        <authorList>
            <person name="Saxena A."/>
            <person name="Nayyar N."/>
            <person name="Sangwan N."/>
            <person name="Kumari R."/>
            <person name="Khurana J.P."/>
            <person name="Lal R."/>
        </authorList>
    </citation>
    <scope>NUCLEOTIDE SEQUENCE [LARGE SCALE GENOMIC DNA]</scope>
    <source>
        <strain evidence="1 2">LE124</strain>
    </source>
</reference>
<gene>
    <name evidence="1" type="ORF">L284_17110</name>
</gene>
<evidence type="ECO:0000313" key="1">
    <source>
        <dbReference type="EMBL" id="EQB10411.1"/>
    </source>
</evidence>
<keyword evidence="2" id="KW-1185">Reference proteome</keyword>
<dbReference type="RefSeq" id="WP_021235213.1">
    <property type="nucleotide sequence ID" value="NZ_ATHL01000110.1"/>
</dbReference>
<name>T0H246_9SPHN</name>
<dbReference type="Proteomes" id="UP000015527">
    <property type="component" value="Unassembled WGS sequence"/>
</dbReference>
<dbReference type="SUPFAM" id="SSF101386">
    <property type="entry name" value="all-alpha NTP pyrophosphatases"/>
    <property type="match status" value="1"/>
</dbReference>
<dbReference type="CDD" id="cd11523">
    <property type="entry name" value="NTP-PPase"/>
    <property type="match status" value="1"/>
</dbReference>
<dbReference type="AlphaFoldDB" id="T0H246"/>
<organism evidence="1 2">
    <name type="scientific">Novosphingobium lindaniclasticum LE124</name>
    <dbReference type="NCBI Taxonomy" id="1096930"/>
    <lineage>
        <taxon>Bacteria</taxon>
        <taxon>Pseudomonadati</taxon>
        <taxon>Pseudomonadota</taxon>
        <taxon>Alphaproteobacteria</taxon>
        <taxon>Sphingomonadales</taxon>
        <taxon>Sphingomonadaceae</taxon>
        <taxon>Novosphingobium</taxon>
    </lineage>
</organism>
<dbReference type="Gene3D" id="1.10.287.1080">
    <property type="entry name" value="MazG-like"/>
    <property type="match status" value="1"/>
</dbReference>
<proteinExistence type="predicted"/>
<comment type="caution">
    <text evidence="1">The sequence shown here is derived from an EMBL/GenBank/DDBJ whole genome shotgun (WGS) entry which is preliminary data.</text>
</comment>
<sequence length="110" mass="11716">MAAFTSLRSANAARQAEWDADNRISLAYRGNELAGEAGEACNVIKKIERERLGIAGSRDTVAHLAEELADVVICADLIAMAEGIDLDAAVARKFNATSQKVGLATRMVEP</sequence>
<accession>T0H246</accession>